<sequence length="242" mass="26645">MCVIAIAWQAHPRWRLVVAANRDEYHDRPAEKLHRWPDSDLIAGRDLIGRGTWLAVSEQGRFAAVTNLRQQRQQPADPEWTSRGLLVTGLALGQQQYEGAAIDRLAGFGPFQAISVSGAEADLLSNRPTPACRRLAPGILGISNGPFDRPWRKSRRLGSMVERWLNDATFDRASLLADLRDPASPAADADDPGEIFVSDPVYGTRCSTVVTVDQSGDGVIVEVRYDRAGNVEGTETIAFRWP</sequence>
<dbReference type="InterPro" id="IPR008551">
    <property type="entry name" value="TANGO2"/>
</dbReference>
<comment type="caution">
    <text evidence="1">The sequence shown here is derived from an EMBL/GenBank/DDBJ whole genome shotgun (WGS) entry which is preliminary data.</text>
</comment>
<dbReference type="Proteomes" id="UP001169764">
    <property type="component" value="Unassembled WGS sequence"/>
</dbReference>
<accession>A0ABT8Y6V5</accession>
<reference evidence="1" key="1">
    <citation type="submission" date="2023-07" db="EMBL/GenBank/DDBJ databases">
        <authorList>
            <person name="Kim M."/>
        </authorList>
    </citation>
    <scope>NUCLEOTIDE SEQUENCE</scope>
    <source>
        <strain evidence="1">BIUV-7</strain>
    </source>
</reference>
<keyword evidence="2" id="KW-1185">Reference proteome</keyword>
<protein>
    <submittedName>
        <fullName evidence="1">NRDE family protein</fullName>
    </submittedName>
</protein>
<proteinExistence type="predicted"/>
<dbReference type="PANTHER" id="PTHR17985">
    <property type="entry name" value="SER/THR-RICH PROTEIN T10 IN DGCR REGION"/>
    <property type="match status" value="1"/>
</dbReference>
<organism evidence="1 2">
    <name type="scientific">Sphingomonas natans</name>
    <dbReference type="NCBI Taxonomy" id="3063330"/>
    <lineage>
        <taxon>Bacteria</taxon>
        <taxon>Pseudomonadati</taxon>
        <taxon>Pseudomonadota</taxon>
        <taxon>Alphaproteobacteria</taxon>
        <taxon>Sphingomonadales</taxon>
        <taxon>Sphingomonadaceae</taxon>
        <taxon>Sphingomonas</taxon>
    </lineage>
</organism>
<name>A0ABT8Y6V5_9SPHN</name>
<evidence type="ECO:0000313" key="2">
    <source>
        <dbReference type="Proteomes" id="UP001169764"/>
    </source>
</evidence>
<dbReference type="RefSeq" id="WP_303540904.1">
    <property type="nucleotide sequence ID" value="NZ_JAUOTP010000002.1"/>
</dbReference>
<evidence type="ECO:0000313" key="1">
    <source>
        <dbReference type="EMBL" id="MDO6414054.1"/>
    </source>
</evidence>
<gene>
    <name evidence="1" type="ORF">Q4F19_06645</name>
</gene>
<dbReference type="PANTHER" id="PTHR17985:SF8">
    <property type="entry name" value="TRANSPORT AND GOLGI ORGANIZATION PROTEIN 2 HOMOLOG"/>
    <property type="match status" value="1"/>
</dbReference>
<dbReference type="EMBL" id="JAUOTP010000002">
    <property type="protein sequence ID" value="MDO6414054.1"/>
    <property type="molecule type" value="Genomic_DNA"/>
</dbReference>
<dbReference type="Pfam" id="PF05742">
    <property type="entry name" value="TANGO2"/>
    <property type="match status" value="1"/>
</dbReference>